<dbReference type="SUPFAM" id="SSF52777">
    <property type="entry name" value="CoA-dependent acyltransferases"/>
    <property type="match status" value="2"/>
</dbReference>
<reference evidence="6" key="2">
    <citation type="submission" date="2015-11" db="EMBL/GenBank/DDBJ databases">
        <authorList>
            <person name="Zhang Y."/>
            <person name="Guo Z."/>
        </authorList>
    </citation>
    <scope>NUCLEOTIDE SEQUENCE</scope>
    <source>
        <strain evidence="6">1</strain>
    </source>
</reference>
<dbReference type="InterPro" id="IPR045851">
    <property type="entry name" value="AMP-bd_C_sf"/>
</dbReference>
<accession>A0A0H5BGE8</accession>
<dbReference type="InterPro" id="IPR000873">
    <property type="entry name" value="AMP-dep_synth/lig_dom"/>
</dbReference>
<dbReference type="InterPro" id="IPR036736">
    <property type="entry name" value="ACP-like_sf"/>
</dbReference>
<dbReference type="InterPro" id="IPR001242">
    <property type="entry name" value="Condensation_dom"/>
</dbReference>
<dbReference type="InterPro" id="IPR020806">
    <property type="entry name" value="PKS_PP-bd"/>
</dbReference>
<reference evidence="7" key="3">
    <citation type="journal article" date="2016" name="Genome Announc.">
        <title>Revised genome sequence of the purple photosynthetic bacterium Blastochloris viridis.</title>
        <authorList>
            <person name="Liu L.N."/>
            <person name="Faulkner M."/>
            <person name="Liu X."/>
            <person name="Huang F."/>
            <person name="Darby A.C."/>
            <person name="Hall N."/>
        </authorList>
    </citation>
    <scope>NUCLEOTIDE SEQUENCE [LARGE SCALE GENOMIC DNA]</scope>
    <source>
        <strain evidence="7">ATCC 19567 / DSM 133 / F</strain>
    </source>
</reference>
<dbReference type="FunFam" id="3.40.50.980:FF:000001">
    <property type="entry name" value="Non-ribosomal peptide synthetase"/>
    <property type="match status" value="1"/>
</dbReference>
<keyword evidence="3" id="KW-0597">Phosphoprotein</keyword>
<dbReference type="Pfam" id="PF00501">
    <property type="entry name" value="AMP-binding"/>
    <property type="match status" value="1"/>
</dbReference>
<dbReference type="PROSITE" id="PS50075">
    <property type="entry name" value="CARRIER"/>
    <property type="match status" value="1"/>
</dbReference>
<evidence type="ECO:0000256" key="1">
    <source>
        <dbReference type="ARBA" id="ARBA00001957"/>
    </source>
</evidence>
<dbReference type="FunFam" id="1.10.1200.10:FF:000005">
    <property type="entry name" value="Nonribosomal peptide synthetase 1"/>
    <property type="match status" value="1"/>
</dbReference>
<dbReference type="OrthoDB" id="9803968at2"/>
<sequence length="1070" mass="118436">MTAVGIRKYPPIRAGDRTLPCPLTFQQERVLHFCELDPASSIWDINTCKRLAGRLDPRRLRQAAELLAAAHDVLRTRVTRQSEGPVQTFDQDLGGAFRHIDASADAGLDRDAALAAQIAAICRKPISEWRPDDLFFEVVLVTLGPADQALMLRVHHIIADAASVAILWRDLTSIYNRLAGNEAVAPASAVLTYSDFAHWQRRHFGAEQTREQEAYWLGRFPVEPPALDLPTDAAPSPAMSFNGGLEIVAIPPHLIESFQQQSWESRVLLFSSLFAAYLVLLQKVCQQEDITAGVLFSGRHYSPELANTVGFFVNMVAVRADVRFDDTFERLVQAVHERVEEAYFMQDYPFERLIQKLGPARGNGRVPLVRTMFNLVAEPEDTAEFEGVAQARWIDVATQTNAVQIDLIFDIHWGSAGAEIRIEHNTDIFERGTVARLGRHYVTLLGQLACGWDVGLDRLAVVGGAEAQWLIEGCNPPPSPFAEEACIHELFEQHAWRQPMAIALVDGADRISYRDADRRTNRLARLLRAHGVGPDSIVAVVGRRSAEMVLAMLAVLKAGGAYLPISRDSPHRLLDNIFQDARPHAVIMPNDDRRKLPLNVPVLRLRDADAVSVDEGPLERVTGPSNLAYVIYTSGSTGRPKGVMVEHRSVVNLVTNVDYLEFRPDDRMLQTGAPAFDATTFEIWGALLNGLTLHQIDDEILLDCTALGEELTRHRITILFLVTPVLNQLADADPTVFGELRYLITGGDVASIRHIERLRSANPRLTVINAYGPTENTAYSTCHVVTGSERRTMPIGRPIPNSAAYVFDRHMTLTPIGVVGELYVGGVGLARGYLHRPALTAERFVMNPHVAGERLYRTGDLVRRRADGVLEFVGRADRQVKIRGFRIEPGEIENRLLEDRRLREVCVIPVKADDGGTFLCAYYIAAAGIGPQELRQHLSARLPAYMVPSAYCRLEHMPLTDNGKIDLSALPEPARWMAEGRSARPPENAAEIAIASVWEELLDARNIAATANFFEIGGHSLKASALASRLSRMFGLKITLRNVFDAPTVAELARLVATLAQAEHRDGVTG</sequence>
<dbReference type="Pfam" id="PF13193">
    <property type="entry name" value="AMP-binding_C"/>
    <property type="match status" value="1"/>
</dbReference>
<dbReference type="InterPro" id="IPR009081">
    <property type="entry name" value="PP-bd_ACP"/>
</dbReference>
<dbReference type="Gene3D" id="3.30.559.30">
    <property type="entry name" value="Nonribosomal peptide synthetase, condensation domain"/>
    <property type="match status" value="1"/>
</dbReference>
<dbReference type="GO" id="GO:0043041">
    <property type="term" value="P:amino acid activation for nonribosomal peptide biosynthetic process"/>
    <property type="evidence" value="ECO:0007669"/>
    <property type="project" value="TreeGrafter"/>
</dbReference>
<dbReference type="STRING" id="1079.BVIR_2845"/>
<dbReference type="AlphaFoldDB" id="A0A0H5BGE8"/>
<dbReference type="NCBIfam" id="TIGR01733">
    <property type="entry name" value="AA-adenyl-dom"/>
    <property type="match status" value="1"/>
</dbReference>
<evidence type="ECO:0000313" key="5">
    <source>
        <dbReference type="EMBL" id="BAR99436.1"/>
    </source>
</evidence>
<dbReference type="Gene3D" id="3.30.559.10">
    <property type="entry name" value="Chloramphenicol acetyltransferase-like domain"/>
    <property type="match status" value="1"/>
</dbReference>
<evidence type="ECO:0000256" key="2">
    <source>
        <dbReference type="ARBA" id="ARBA00022450"/>
    </source>
</evidence>
<evidence type="ECO:0000256" key="3">
    <source>
        <dbReference type="ARBA" id="ARBA00022553"/>
    </source>
</evidence>
<dbReference type="SUPFAM" id="SSF47336">
    <property type="entry name" value="ACP-like"/>
    <property type="match status" value="1"/>
</dbReference>
<dbReference type="InterPro" id="IPR023213">
    <property type="entry name" value="CAT-like_dom_sf"/>
</dbReference>
<dbReference type="InterPro" id="IPR025110">
    <property type="entry name" value="AMP-bd_C"/>
</dbReference>
<dbReference type="GO" id="GO:0044550">
    <property type="term" value="P:secondary metabolite biosynthetic process"/>
    <property type="evidence" value="ECO:0007669"/>
    <property type="project" value="TreeGrafter"/>
</dbReference>
<keyword evidence="7" id="KW-1185">Reference proteome</keyword>
<dbReference type="Pfam" id="PF00668">
    <property type="entry name" value="Condensation"/>
    <property type="match status" value="1"/>
</dbReference>
<dbReference type="InterPro" id="IPR020459">
    <property type="entry name" value="AMP-binding"/>
</dbReference>
<protein>
    <submittedName>
        <fullName evidence="5">Putative non-ribosomal peptide synthetase</fullName>
    </submittedName>
    <submittedName>
        <fullName evidence="6">Tyrocidine synthase III</fullName>
    </submittedName>
</protein>
<dbReference type="Pfam" id="PF00550">
    <property type="entry name" value="PP-binding"/>
    <property type="match status" value="1"/>
</dbReference>
<dbReference type="CDD" id="cd12117">
    <property type="entry name" value="A_NRPS_Srf_like"/>
    <property type="match status" value="1"/>
</dbReference>
<dbReference type="KEGG" id="bvr:BVIR_2845"/>
<dbReference type="SUPFAM" id="SSF56801">
    <property type="entry name" value="Acetyl-CoA synthetase-like"/>
    <property type="match status" value="1"/>
</dbReference>
<dbReference type="Gene3D" id="3.30.300.30">
    <property type="match status" value="1"/>
</dbReference>
<keyword evidence="2" id="KW-0596">Phosphopantetheine</keyword>
<evidence type="ECO:0000313" key="6">
    <source>
        <dbReference type="EMBL" id="CUU43272.1"/>
    </source>
</evidence>
<dbReference type="InterPro" id="IPR029058">
    <property type="entry name" value="AB_hydrolase_fold"/>
</dbReference>
<comment type="cofactor">
    <cofactor evidence="1">
        <name>pantetheine 4'-phosphate</name>
        <dbReference type="ChEBI" id="CHEBI:47942"/>
    </cofactor>
</comment>
<proteinExistence type="predicted"/>
<dbReference type="PRINTS" id="PR00154">
    <property type="entry name" value="AMPBINDING"/>
</dbReference>
<dbReference type="RefSeq" id="WP_055038183.1">
    <property type="nucleotide sequence ID" value="NZ_AP014854.2"/>
</dbReference>
<dbReference type="PATRIC" id="fig|1079.6.peg.2987"/>
<dbReference type="PROSITE" id="PS00455">
    <property type="entry name" value="AMP_BINDING"/>
    <property type="match status" value="1"/>
</dbReference>
<dbReference type="InterPro" id="IPR020845">
    <property type="entry name" value="AMP-binding_CS"/>
</dbReference>
<dbReference type="FunFam" id="2.30.38.10:FF:000001">
    <property type="entry name" value="Non-ribosomal peptide synthetase PvdI"/>
    <property type="match status" value="1"/>
</dbReference>
<organism evidence="6 7">
    <name type="scientific">Blastochloris viridis</name>
    <name type="common">Rhodopseudomonas viridis</name>
    <dbReference type="NCBI Taxonomy" id="1079"/>
    <lineage>
        <taxon>Bacteria</taxon>
        <taxon>Pseudomonadati</taxon>
        <taxon>Pseudomonadota</taxon>
        <taxon>Alphaproteobacteria</taxon>
        <taxon>Hyphomicrobiales</taxon>
        <taxon>Blastochloridaceae</taxon>
        <taxon>Blastochloris</taxon>
    </lineage>
</organism>
<reference evidence="5" key="1">
    <citation type="journal article" date="2015" name="Genome Announc.">
        <title>Complete Genome Sequence of the Bacteriochlorophyll b-Producing Photosynthetic Bacterium Blastochloris viridis.</title>
        <authorList>
            <person name="Tsukatani Y."/>
            <person name="Hirose Y."/>
            <person name="Harada J."/>
            <person name="Misawa N."/>
            <person name="Mori K."/>
            <person name="Inoue K."/>
            <person name="Tamiaki H."/>
        </authorList>
    </citation>
    <scope>NUCLEOTIDE SEQUENCE [LARGE SCALE GENOMIC DNA]</scope>
    <source>
        <strain evidence="5">DSM 133</strain>
    </source>
</reference>
<dbReference type="GO" id="GO:0003824">
    <property type="term" value="F:catalytic activity"/>
    <property type="evidence" value="ECO:0007669"/>
    <property type="project" value="InterPro"/>
</dbReference>
<dbReference type="GO" id="GO:0005737">
    <property type="term" value="C:cytoplasm"/>
    <property type="evidence" value="ECO:0007669"/>
    <property type="project" value="TreeGrafter"/>
</dbReference>
<evidence type="ECO:0000313" key="7">
    <source>
        <dbReference type="Proteomes" id="UP000065734"/>
    </source>
</evidence>
<dbReference type="EMBL" id="AP014854">
    <property type="protein sequence ID" value="BAR99436.1"/>
    <property type="molecule type" value="Genomic_DNA"/>
</dbReference>
<dbReference type="Proteomes" id="UP000065734">
    <property type="component" value="Chromosome I"/>
</dbReference>
<dbReference type="Gene3D" id="3.40.50.980">
    <property type="match status" value="2"/>
</dbReference>
<name>A0A0H5BGE8_BLAVI</name>
<dbReference type="InterPro" id="IPR010071">
    <property type="entry name" value="AA_adenyl_dom"/>
</dbReference>
<dbReference type="GO" id="GO:0031177">
    <property type="term" value="F:phosphopantetheine binding"/>
    <property type="evidence" value="ECO:0007669"/>
    <property type="project" value="InterPro"/>
</dbReference>
<dbReference type="Gene3D" id="2.30.38.10">
    <property type="entry name" value="Luciferase, Domain 3"/>
    <property type="match status" value="1"/>
</dbReference>
<dbReference type="SMART" id="SM00823">
    <property type="entry name" value="PKS_PP"/>
    <property type="match status" value="1"/>
</dbReference>
<dbReference type="PANTHER" id="PTHR45527">
    <property type="entry name" value="NONRIBOSOMAL PEPTIDE SYNTHETASE"/>
    <property type="match status" value="1"/>
</dbReference>
<dbReference type="FunFam" id="3.40.50.12780:FF:000012">
    <property type="entry name" value="Non-ribosomal peptide synthetase"/>
    <property type="match status" value="1"/>
</dbReference>
<dbReference type="EMBL" id="LN907867">
    <property type="protein sequence ID" value="CUU43272.1"/>
    <property type="molecule type" value="Genomic_DNA"/>
</dbReference>
<gene>
    <name evidence="6" type="primary">tycC_3</name>
    <name evidence="5" type="ORF">BV133_1843</name>
    <name evidence="6" type="ORF">BVIRIDIS_22900</name>
</gene>
<evidence type="ECO:0000259" key="4">
    <source>
        <dbReference type="PROSITE" id="PS50075"/>
    </source>
</evidence>
<dbReference type="CDD" id="cd19531">
    <property type="entry name" value="LCL_NRPS-like"/>
    <property type="match status" value="1"/>
</dbReference>
<feature type="domain" description="Carrier" evidence="4">
    <location>
        <begin position="985"/>
        <end position="1060"/>
    </location>
</feature>
<dbReference type="Gene3D" id="3.40.50.1820">
    <property type="entry name" value="alpha/beta hydrolase"/>
    <property type="match status" value="1"/>
</dbReference>
<dbReference type="PANTHER" id="PTHR45527:SF1">
    <property type="entry name" value="FATTY ACID SYNTHASE"/>
    <property type="match status" value="1"/>
</dbReference>